<feature type="transmembrane region" description="Helical" evidence="1">
    <location>
        <begin position="56"/>
        <end position="86"/>
    </location>
</feature>
<keyword evidence="1" id="KW-0812">Transmembrane</keyword>
<dbReference type="EMBL" id="JARKIF010000029">
    <property type="protein sequence ID" value="KAJ7613089.1"/>
    <property type="molecule type" value="Genomic_DNA"/>
</dbReference>
<dbReference type="AlphaFoldDB" id="A0AAD7FDY9"/>
<comment type="caution">
    <text evidence="2">The sequence shown here is derived from an EMBL/GenBank/DDBJ whole genome shotgun (WGS) entry which is preliminary data.</text>
</comment>
<keyword evidence="3" id="KW-1185">Reference proteome</keyword>
<keyword evidence="1" id="KW-0472">Membrane</keyword>
<evidence type="ECO:0000313" key="3">
    <source>
        <dbReference type="Proteomes" id="UP001221142"/>
    </source>
</evidence>
<feature type="transmembrane region" description="Helical" evidence="1">
    <location>
        <begin position="166"/>
        <end position="184"/>
    </location>
</feature>
<feature type="transmembrane region" description="Helical" evidence="1">
    <location>
        <begin position="131"/>
        <end position="151"/>
    </location>
</feature>
<keyword evidence="1" id="KW-1133">Transmembrane helix</keyword>
<organism evidence="2 3">
    <name type="scientific">Roridomyces roridus</name>
    <dbReference type="NCBI Taxonomy" id="1738132"/>
    <lineage>
        <taxon>Eukaryota</taxon>
        <taxon>Fungi</taxon>
        <taxon>Dikarya</taxon>
        <taxon>Basidiomycota</taxon>
        <taxon>Agaricomycotina</taxon>
        <taxon>Agaricomycetes</taxon>
        <taxon>Agaricomycetidae</taxon>
        <taxon>Agaricales</taxon>
        <taxon>Marasmiineae</taxon>
        <taxon>Mycenaceae</taxon>
        <taxon>Roridomyces</taxon>
    </lineage>
</organism>
<evidence type="ECO:0000256" key="1">
    <source>
        <dbReference type="SAM" id="Phobius"/>
    </source>
</evidence>
<evidence type="ECO:0000313" key="2">
    <source>
        <dbReference type="EMBL" id="KAJ7613089.1"/>
    </source>
</evidence>
<dbReference type="Proteomes" id="UP001221142">
    <property type="component" value="Unassembled WGS sequence"/>
</dbReference>
<accession>A0AAD7FDY9</accession>
<gene>
    <name evidence="2" type="ORF">FB45DRAFT_938925</name>
</gene>
<feature type="transmembrane region" description="Helical" evidence="1">
    <location>
        <begin position="12"/>
        <end position="35"/>
    </location>
</feature>
<name>A0AAD7FDY9_9AGAR</name>
<protein>
    <submittedName>
        <fullName evidence="2">Uncharacterized protein</fullName>
    </submittedName>
</protein>
<reference evidence="2" key="1">
    <citation type="submission" date="2023-03" db="EMBL/GenBank/DDBJ databases">
        <title>Massive genome expansion in bonnet fungi (Mycena s.s.) driven by repeated elements and novel gene families across ecological guilds.</title>
        <authorList>
            <consortium name="Lawrence Berkeley National Laboratory"/>
            <person name="Harder C.B."/>
            <person name="Miyauchi S."/>
            <person name="Viragh M."/>
            <person name="Kuo A."/>
            <person name="Thoen E."/>
            <person name="Andreopoulos B."/>
            <person name="Lu D."/>
            <person name="Skrede I."/>
            <person name="Drula E."/>
            <person name="Henrissat B."/>
            <person name="Morin E."/>
            <person name="Kohler A."/>
            <person name="Barry K."/>
            <person name="LaButti K."/>
            <person name="Morin E."/>
            <person name="Salamov A."/>
            <person name="Lipzen A."/>
            <person name="Mereny Z."/>
            <person name="Hegedus B."/>
            <person name="Baldrian P."/>
            <person name="Stursova M."/>
            <person name="Weitz H."/>
            <person name="Taylor A."/>
            <person name="Grigoriev I.V."/>
            <person name="Nagy L.G."/>
            <person name="Martin F."/>
            <person name="Kauserud H."/>
        </authorList>
    </citation>
    <scope>NUCLEOTIDE SEQUENCE</scope>
    <source>
        <strain evidence="2">9284</strain>
    </source>
</reference>
<proteinExistence type="predicted"/>
<sequence length="238" mass="26336">MSFSLVSVSLAGLALSTLFYGMYCVLFLISTYLLIRKFDAEAQTGFKQTNSSGRNSVYRTTVFNFSILLFVLVTSHWMTVLTRVFLAFRDPRGAETFFGDLRGSTAVAENIILSFCITLGDSLIIHRRKSVLIVPVLSLLALMVMITWRIWTVSRPTTTYLLSHSADINVSSVWAVLFFVAYHIQSNVQLTIIEAAPAIVGFVNALIQTRVGLGWTSEQMGVSTESTLNIRFAASGHA</sequence>